<evidence type="ECO:0000256" key="8">
    <source>
        <dbReference type="ARBA" id="ARBA00022798"/>
    </source>
</evidence>
<dbReference type="InterPro" id="IPR007130">
    <property type="entry name" value="DAGAT"/>
</dbReference>
<feature type="transmembrane region" description="Helical" evidence="14">
    <location>
        <begin position="12"/>
        <end position="37"/>
    </location>
</feature>
<reference evidence="18" key="1">
    <citation type="submission" date="2016-11" db="UniProtKB">
        <authorList>
            <consortium name="WormBaseParasite"/>
        </authorList>
    </citation>
    <scope>IDENTIFICATION</scope>
</reference>
<name>A0A1I7S530_BURXY</name>
<evidence type="ECO:0000256" key="5">
    <source>
        <dbReference type="ARBA" id="ARBA00022516"/>
    </source>
</evidence>
<dbReference type="PANTHER" id="PTHR12317">
    <property type="entry name" value="DIACYLGLYCEROL O-ACYLTRANSFERASE"/>
    <property type="match status" value="1"/>
</dbReference>
<dbReference type="OrthoDB" id="264532at2759"/>
<keyword evidence="5" id="KW-0444">Lipid biosynthesis</keyword>
<dbReference type="EC" id="2.3.1.-" evidence="14"/>
<evidence type="ECO:0000256" key="12">
    <source>
        <dbReference type="ARBA" id="ARBA00023136"/>
    </source>
</evidence>
<dbReference type="WBParaSite" id="BXY_0811500.1">
    <property type="protein sequence ID" value="BXY_0811500.1"/>
    <property type="gene ID" value="BXY_0811500"/>
</dbReference>
<reference evidence="15" key="2">
    <citation type="submission" date="2020-09" db="EMBL/GenBank/DDBJ databases">
        <authorList>
            <person name="Kikuchi T."/>
        </authorList>
    </citation>
    <scope>NUCLEOTIDE SEQUENCE</scope>
    <source>
        <strain evidence="15">Ka4C1</strain>
    </source>
</reference>
<dbReference type="Proteomes" id="UP000095284">
    <property type="component" value="Unplaced"/>
</dbReference>
<dbReference type="eggNOG" id="KOG0831">
    <property type="taxonomic scope" value="Eukaryota"/>
</dbReference>
<dbReference type="PANTHER" id="PTHR12317:SF0">
    <property type="entry name" value="ACYLTRANSFERASE"/>
    <property type="match status" value="1"/>
</dbReference>
<evidence type="ECO:0000256" key="14">
    <source>
        <dbReference type="RuleBase" id="RU367023"/>
    </source>
</evidence>
<comment type="subcellular location">
    <subcellularLocation>
        <location evidence="1 14">Endoplasmic reticulum membrane</location>
        <topology evidence="1 14">Multi-pass membrane protein</topology>
    </subcellularLocation>
</comment>
<dbReference type="GO" id="GO:0004144">
    <property type="term" value="F:diacylglycerol O-acyltransferase activity"/>
    <property type="evidence" value="ECO:0007669"/>
    <property type="project" value="TreeGrafter"/>
</dbReference>
<protein>
    <recommendedName>
        <fullName evidence="14">Acyltransferase</fullName>
        <ecNumber evidence="14">2.3.1.-</ecNumber>
    </recommendedName>
</protein>
<evidence type="ECO:0000256" key="6">
    <source>
        <dbReference type="ARBA" id="ARBA00022679"/>
    </source>
</evidence>
<dbReference type="EMBL" id="CAJFCV020000004">
    <property type="protein sequence ID" value="CAG9117642.1"/>
    <property type="molecule type" value="Genomic_DNA"/>
</dbReference>
<keyword evidence="12 14" id="KW-0472">Membrane</keyword>
<comment type="pathway">
    <text evidence="2">Glycerolipid metabolism; triacylglycerol biosynthesis.</text>
</comment>
<evidence type="ECO:0000256" key="7">
    <source>
        <dbReference type="ARBA" id="ARBA00022692"/>
    </source>
</evidence>
<evidence type="ECO:0000256" key="10">
    <source>
        <dbReference type="ARBA" id="ARBA00022989"/>
    </source>
</evidence>
<keyword evidence="10 14" id="KW-1133">Transmembrane helix</keyword>
<dbReference type="GO" id="GO:0005789">
    <property type="term" value="C:endoplasmic reticulum membrane"/>
    <property type="evidence" value="ECO:0007669"/>
    <property type="project" value="UniProtKB-SubCell"/>
</dbReference>
<evidence type="ECO:0000313" key="17">
    <source>
        <dbReference type="Proteomes" id="UP000659654"/>
    </source>
</evidence>
<evidence type="ECO:0000256" key="11">
    <source>
        <dbReference type="ARBA" id="ARBA00023098"/>
    </source>
</evidence>
<keyword evidence="11" id="KW-0443">Lipid metabolism</keyword>
<evidence type="ECO:0000256" key="1">
    <source>
        <dbReference type="ARBA" id="ARBA00004477"/>
    </source>
</evidence>
<evidence type="ECO:0000313" key="16">
    <source>
        <dbReference type="Proteomes" id="UP000095284"/>
    </source>
</evidence>
<dbReference type="Proteomes" id="UP000582659">
    <property type="component" value="Unassembled WGS sequence"/>
</dbReference>
<proteinExistence type="inferred from homology"/>
<comment type="pathway">
    <text evidence="3">Lipid metabolism.</text>
</comment>
<feature type="transmembrane region" description="Helical" evidence="14">
    <location>
        <begin position="43"/>
        <end position="65"/>
    </location>
</feature>
<evidence type="ECO:0000256" key="4">
    <source>
        <dbReference type="ARBA" id="ARBA00005420"/>
    </source>
</evidence>
<gene>
    <name evidence="15" type="ORF">BXYJ_LOCUS9926</name>
</gene>
<evidence type="ECO:0000256" key="3">
    <source>
        <dbReference type="ARBA" id="ARBA00005189"/>
    </source>
</evidence>
<dbReference type="GO" id="GO:0006071">
    <property type="term" value="P:glycerol metabolic process"/>
    <property type="evidence" value="ECO:0007669"/>
    <property type="project" value="UniProtKB-KW"/>
</dbReference>
<keyword evidence="17" id="KW-1185">Reference proteome</keyword>
<dbReference type="CDD" id="cd07987">
    <property type="entry name" value="LPLAT_MGAT-like"/>
    <property type="match status" value="1"/>
</dbReference>
<evidence type="ECO:0000256" key="2">
    <source>
        <dbReference type="ARBA" id="ARBA00004771"/>
    </source>
</evidence>
<evidence type="ECO:0000256" key="9">
    <source>
        <dbReference type="ARBA" id="ARBA00022824"/>
    </source>
</evidence>
<evidence type="ECO:0000313" key="18">
    <source>
        <dbReference type="WBParaSite" id="BXY_0811500.1"/>
    </source>
</evidence>
<dbReference type="Pfam" id="PF03982">
    <property type="entry name" value="DAGAT"/>
    <property type="match status" value="1"/>
</dbReference>
<keyword evidence="13" id="KW-0012">Acyltransferase</keyword>
<evidence type="ECO:0000313" key="15">
    <source>
        <dbReference type="EMBL" id="CAD5227391.1"/>
    </source>
</evidence>
<dbReference type="GO" id="GO:0019432">
    <property type="term" value="P:triglyceride biosynthetic process"/>
    <property type="evidence" value="ECO:0007669"/>
    <property type="project" value="TreeGrafter"/>
</dbReference>
<keyword evidence="7 14" id="KW-0812">Transmembrane</keyword>
<keyword evidence="8" id="KW-0319">Glycerol metabolism</keyword>
<accession>A0A1I7S530</accession>
<dbReference type="Proteomes" id="UP000659654">
    <property type="component" value="Unassembled WGS sequence"/>
</dbReference>
<evidence type="ECO:0000256" key="13">
    <source>
        <dbReference type="ARBA" id="ARBA00023315"/>
    </source>
</evidence>
<organism evidence="16 18">
    <name type="scientific">Bursaphelenchus xylophilus</name>
    <name type="common">Pinewood nematode worm</name>
    <name type="synonym">Aphelenchoides xylophilus</name>
    <dbReference type="NCBI Taxonomy" id="6326"/>
    <lineage>
        <taxon>Eukaryota</taxon>
        <taxon>Metazoa</taxon>
        <taxon>Ecdysozoa</taxon>
        <taxon>Nematoda</taxon>
        <taxon>Chromadorea</taxon>
        <taxon>Rhabditida</taxon>
        <taxon>Tylenchina</taxon>
        <taxon>Tylenchomorpha</taxon>
        <taxon>Aphelenchoidea</taxon>
        <taxon>Aphelenchoididae</taxon>
        <taxon>Bursaphelenchus</taxon>
    </lineage>
</organism>
<keyword evidence="9 14" id="KW-0256">Endoplasmic reticulum</keyword>
<sequence length="331" mass="37481">MGFGKDMPKIILELFQIHLFLIIFLFHPFIVGGLLIYLAFTPYWWASLLYIVWTWYQWGAEVHYVKPWEWMRNHRFWDHVSGYFPLTIVKTAELPPGHNYILAWHPHGIVSIAAVVAMCSDGARFTEKFPGITRHLSTLTSQFNVPLRRPILSAFGVIPASFGFINRLFASSPRGNAVCLVVGGAEEALESHSNVYRLCLKERKGFCRMALISGAHIVPVYAFGETGGYNQAWNPVGSSLRAFQAKMKKLIGFSLVIPYGREIFPGIPSITPFQGEIVAVFGQPIPITKTDNPTQEQVNQLHSLYKSKLIELFETHKTKYGVPSNAQLEFY</sequence>
<comment type="similarity">
    <text evidence="4 14">Belongs to the diacylglycerol acyltransferase family.</text>
</comment>
<dbReference type="AlphaFoldDB" id="A0A1I7S530"/>
<dbReference type="EMBL" id="CAJFDI010000004">
    <property type="protein sequence ID" value="CAD5227391.1"/>
    <property type="molecule type" value="Genomic_DNA"/>
</dbReference>
<keyword evidence="6 14" id="KW-0808">Transferase</keyword>